<dbReference type="InterPro" id="IPR050624">
    <property type="entry name" value="HTH-type_Tx_Regulator"/>
</dbReference>
<dbReference type="PANTHER" id="PTHR43479">
    <property type="entry name" value="ACREF/ENVCD OPERON REPRESSOR-RELATED"/>
    <property type="match status" value="1"/>
</dbReference>
<sequence length="187" mass="21293">MTSAKEKILKATFDCIAEKGSASISLRDISKKAGVSLSQIHYYFSGKEGLMVEAAAEFINKENVALKEYLKDTQEPLLRVYKMIDFMWDQYKRRLPVIKVYFDLLCMSIWNPSLGEKAKILHENLIKDILGEELSLGIVNPSLARFILVFTDGLGLQILHGTSEHELEEAIQEFKIAVKHLMKNKDN</sequence>
<dbReference type="EMBL" id="JAMQCR010000002">
    <property type="protein sequence ID" value="MCM2535104.1"/>
    <property type="molecule type" value="Genomic_DNA"/>
</dbReference>
<feature type="domain" description="HTH tetR-type" evidence="4">
    <location>
        <begin position="2"/>
        <end position="62"/>
    </location>
</feature>
<reference evidence="5 6" key="1">
    <citation type="submission" date="2022-06" db="EMBL/GenBank/DDBJ databases">
        <authorList>
            <person name="Jeon C.O."/>
        </authorList>
    </citation>
    <scope>NUCLEOTIDE SEQUENCE [LARGE SCALE GENOMIC DNA]</scope>
    <source>
        <strain evidence="5 6">KCTC 13943</strain>
    </source>
</reference>
<evidence type="ECO:0000256" key="3">
    <source>
        <dbReference type="PROSITE-ProRule" id="PRU00335"/>
    </source>
</evidence>
<keyword evidence="6" id="KW-1185">Reference proteome</keyword>
<dbReference type="SUPFAM" id="SSF46689">
    <property type="entry name" value="Homeodomain-like"/>
    <property type="match status" value="1"/>
</dbReference>
<evidence type="ECO:0000313" key="6">
    <source>
        <dbReference type="Proteomes" id="UP001523262"/>
    </source>
</evidence>
<evidence type="ECO:0000256" key="2">
    <source>
        <dbReference type="ARBA" id="ARBA00023125"/>
    </source>
</evidence>
<dbReference type="Proteomes" id="UP001523262">
    <property type="component" value="Unassembled WGS sequence"/>
</dbReference>
<accession>A0ABT0WHZ6</accession>
<evidence type="ECO:0000313" key="5">
    <source>
        <dbReference type="EMBL" id="MCM2535104.1"/>
    </source>
</evidence>
<proteinExistence type="predicted"/>
<dbReference type="Pfam" id="PF00440">
    <property type="entry name" value="TetR_N"/>
    <property type="match status" value="1"/>
</dbReference>
<keyword evidence="1" id="KW-0678">Repressor</keyword>
<protein>
    <submittedName>
        <fullName evidence="5">TetR/AcrR family transcriptional regulator</fullName>
    </submittedName>
</protein>
<gene>
    <name evidence="5" type="ORF">NDK43_25645</name>
</gene>
<comment type="caution">
    <text evidence="5">The sequence shown here is derived from an EMBL/GenBank/DDBJ whole genome shotgun (WGS) entry which is preliminary data.</text>
</comment>
<dbReference type="PANTHER" id="PTHR43479:SF11">
    <property type="entry name" value="ACREF_ENVCD OPERON REPRESSOR-RELATED"/>
    <property type="match status" value="1"/>
</dbReference>
<organism evidence="5 6">
    <name type="scientific">Neobacillus pocheonensis</name>
    <dbReference type="NCBI Taxonomy" id="363869"/>
    <lineage>
        <taxon>Bacteria</taxon>
        <taxon>Bacillati</taxon>
        <taxon>Bacillota</taxon>
        <taxon>Bacilli</taxon>
        <taxon>Bacillales</taxon>
        <taxon>Bacillaceae</taxon>
        <taxon>Neobacillus</taxon>
    </lineage>
</organism>
<dbReference type="PRINTS" id="PR00455">
    <property type="entry name" value="HTHTETR"/>
</dbReference>
<dbReference type="InterPro" id="IPR001647">
    <property type="entry name" value="HTH_TetR"/>
</dbReference>
<evidence type="ECO:0000259" key="4">
    <source>
        <dbReference type="PROSITE" id="PS50977"/>
    </source>
</evidence>
<evidence type="ECO:0000256" key="1">
    <source>
        <dbReference type="ARBA" id="ARBA00022491"/>
    </source>
</evidence>
<name>A0ABT0WHZ6_9BACI</name>
<feature type="DNA-binding region" description="H-T-H motif" evidence="3">
    <location>
        <begin position="25"/>
        <end position="44"/>
    </location>
</feature>
<dbReference type="Gene3D" id="1.10.357.10">
    <property type="entry name" value="Tetracycline Repressor, domain 2"/>
    <property type="match status" value="1"/>
</dbReference>
<keyword evidence="2 3" id="KW-0238">DNA-binding</keyword>
<dbReference type="InterPro" id="IPR009057">
    <property type="entry name" value="Homeodomain-like_sf"/>
</dbReference>
<dbReference type="PROSITE" id="PS50977">
    <property type="entry name" value="HTH_TETR_2"/>
    <property type="match status" value="1"/>
</dbReference>